<dbReference type="Pfam" id="PF00082">
    <property type="entry name" value="Peptidase_S8"/>
    <property type="match status" value="1"/>
</dbReference>
<dbReference type="PROSITE" id="PS51892">
    <property type="entry name" value="SUBTILASE"/>
    <property type="match status" value="1"/>
</dbReference>
<proteinExistence type="inferred from homology"/>
<dbReference type="GO" id="GO:0004252">
    <property type="term" value="F:serine-type endopeptidase activity"/>
    <property type="evidence" value="ECO:0007669"/>
    <property type="project" value="UniProtKB-UniRule"/>
</dbReference>
<evidence type="ECO:0000256" key="2">
    <source>
        <dbReference type="ARBA" id="ARBA00011073"/>
    </source>
</evidence>
<dbReference type="EMBL" id="CP034791">
    <property type="protein sequence ID" value="AZT91448.1"/>
    <property type="molecule type" value="Genomic_DNA"/>
</dbReference>
<dbReference type="AlphaFoldDB" id="A0A3T0D8X9"/>
<dbReference type="GO" id="GO:0006508">
    <property type="term" value="P:proteolysis"/>
    <property type="evidence" value="ECO:0007669"/>
    <property type="project" value="UniProtKB-KW"/>
</dbReference>
<name>A0A3T0D8X9_9FIRM</name>
<dbReference type="PROSITE" id="PS00138">
    <property type="entry name" value="SUBTILASE_SER"/>
    <property type="match status" value="1"/>
</dbReference>
<evidence type="ECO:0000256" key="7">
    <source>
        <dbReference type="PROSITE-ProRule" id="PRU01240"/>
    </source>
</evidence>
<dbReference type="InterPro" id="IPR036852">
    <property type="entry name" value="Peptidase_S8/S53_dom_sf"/>
</dbReference>
<dbReference type="InterPro" id="IPR015500">
    <property type="entry name" value="Peptidase_S8_subtilisin-rel"/>
</dbReference>
<evidence type="ECO:0000259" key="9">
    <source>
        <dbReference type="Pfam" id="PF22148"/>
    </source>
</evidence>
<evidence type="ECO:0000256" key="4">
    <source>
        <dbReference type="ARBA" id="ARBA00022670"/>
    </source>
</evidence>
<evidence type="ECO:0000256" key="1">
    <source>
        <dbReference type="ARBA" id="ARBA00004613"/>
    </source>
</evidence>
<dbReference type="CDD" id="cd07484">
    <property type="entry name" value="Peptidases_S8_Thermitase_like"/>
    <property type="match status" value="1"/>
</dbReference>
<comment type="subcellular location">
    <subcellularLocation>
        <location evidence="1">Secreted</location>
    </subcellularLocation>
</comment>
<dbReference type="InterPro" id="IPR023828">
    <property type="entry name" value="Peptidase_S8_Ser-AS"/>
</dbReference>
<dbReference type="InterPro" id="IPR054399">
    <property type="entry name" value="Fervidolysin-like_N_prodom"/>
</dbReference>
<evidence type="ECO:0000313" key="11">
    <source>
        <dbReference type="Proteomes" id="UP000282930"/>
    </source>
</evidence>
<feature type="domain" description="Peptidase S8/S53" evidence="8">
    <location>
        <begin position="174"/>
        <end position="430"/>
    </location>
</feature>
<sequence length="723" mass="80427">MKKRIIIIYFVLLFKCFFLIGMVYAENETHFDSLQFQNKIKKALLNDKILSYQRDYQRLLQNNVHNVDVTKVHNRQIIVKLREGKIFDANKYNCTKEKYSNSFKSNNYIIVKVPQNQDYQRTLSQIQNDPAVEFAEPNYIFKIQKMPNDTYYLSQWYLSKIKMPEVWDRFIEQKSTMLAVIDTGVDYTHPDLQGKVLPGIDLVNADNDPMDGNGHGTHVAGIIAAVTDNNIGIAGITSNAKILPIKAGDKDGYFTASTVVEAIFYAISQNVDVINLSLGGYFSSNLPLMSITDAIMQAYQKGIVVVAAAGNDATDEWTFPAAIPPVIAVSATATDDNRAKFSNFGSYIDIAAPGTNILSTIITNADYDSVKDGYTTESGTSVAAPIVSGIAALLKSIHPDWGPDEIEWALELSAYRKDPSILWDEYLGYGRVDAYAALSQVLPDLSQDAGDMPSNAKKITPFQAVTEKIDKPGDDDFFVFDIKTTSNVHIKISNVSSNLDVVGNVRKYSGDTVVYNYEMDNIGFGKSEEATLTLDPGQYYIWVYDFYNHWANSPYTVEVDVQPIDSSSQKKMEVVITNQIIFDIKLAENVTIKSVELLDGQQVIASTQDIKGTTATMVYQGEFSKTSYQIRVWSVDGRFGTASVQIQPSMKIVDIDASKGLLKIKAVVNGKLYKNGQYVKSMIKDEEYTFEGLTSDDIIQLIPTEAEGLITPATSIKQLEGSK</sequence>
<dbReference type="InterPro" id="IPR000209">
    <property type="entry name" value="Peptidase_S8/S53_dom"/>
</dbReference>
<evidence type="ECO:0000256" key="5">
    <source>
        <dbReference type="ARBA" id="ARBA00022801"/>
    </source>
</evidence>
<reference evidence="10 11" key="1">
    <citation type="submission" date="2018-12" db="EMBL/GenBank/DDBJ databases">
        <title>Genome sequence from the cellulolytic species, Caldicellulosiruptor changbaiensis.</title>
        <authorList>
            <person name="Blumer-Schuette S.E."/>
            <person name="Mendoza C."/>
        </authorList>
    </citation>
    <scope>NUCLEOTIDE SEQUENCE [LARGE SCALE GENOMIC DNA]</scope>
    <source>
        <strain evidence="10 11">CBS-Z</strain>
    </source>
</reference>
<dbReference type="SUPFAM" id="SSF89260">
    <property type="entry name" value="Collagen-binding domain"/>
    <property type="match status" value="1"/>
</dbReference>
<dbReference type="InterPro" id="IPR034084">
    <property type="entry name" value="Thermitase-like_dom"/>
</dbReference>
<comment type="similarity">
    <text evidence="2 7">Belongs to the peptidase S8 family.</text>
</comment>
<dbReference type="InterPro" id="IPR022398">
    <property type="entry name" value="Peptidase_S8_His-AS"/>
</dbReference>
<dbReference type="PANTHER" id="PTHR43806:SF11">
    <property type="entry name" value="CEREVISIN-RELATED"/>
    <property type="match status" value="1"/>
</dbReference>
<accession>A0A3T0D8X9</accession>
<dbReference type="PROSITE" id="PS00137">
    <property type="entry name" value="SUBTILASE_HIS"/>
    <property type="match status" value="1"/>
</dbReference>
<dbReference type="PRINTS" id="PR00723">
    <property type="entry name" value="SUBTILISIN"/>
</dbReference>
<dbReference type="RefSeq" id="WP_127352765.1">
    <property type="nucleotide sequence ID" value="NZ_CP034791.1"/>
</dbReference>
<evidence type="ECO:0000259" key="8">
    <source>
        <dbReference type="Pfam" id="PF00082"/>
    </source>
</evidence>
<keyword evidence="6 7" id="KW-0720">Serine protease</keyword>
<dbReference type="InterPro" id="IPR050131">
    <property type="entry name" value="Peptidase_S8_subtilisin-like"/>
</dbReference>
<dbReference type="SUPFAM" id="SSF52743">
    <property type="entry name" value="Subtilisin-like"/>
    <property type="match status" value="1"/>
</dbReference>
<keyword evidence="3" id="KW-0964">Secreted</keyword>
<dbReference type="GO" id="GO:0005576">
    <property type="term" value="C:extracellular region"/>
    <property type="evidence" value="ECO:0007669"/>
    <property type="project" value="UniProtKB-SubCell"/>
</dbReference>
<dbReference type="Gene3D" id="2.60.120.380">
    <property type="match status" value="1"/>
</dbReference>
<feature type="domain" description="Fervidolysin-like N-terminal prodomain" evidence="9">
    <location>
        <begin position="76"/>
        <end position="138"/>
    </location>
</feature>
<protein>
    <submittedName>
        <fullName evidence="10">Peptidase S8</fullName>
    </submittedName>
</protein>
<gene>
    <name evidence="10" type="ORF">ELD05_13025</name>
</gene>
<keyword evidence="11" id="KW-1185">Reference proteome</keyword>
<organism evidence="10 11">
    <name type="scientific">Caldicellulosiruptor changbaiensis</name>
    <dbReference type="NCBI Taxonomy" id="1222016"/>
    <lineage>
        <taxon>Bacteria</taxon>
        <taxon>Bacillati</taxon>
        <taxon>Bacillota</taxon>
        <taxon>Bacillota incertae sedis</taxon>
        <taxon>Caldicellulosiruptorales</taxon>
        <taxon>Caldicellulosiruptoraceae</taxon>
        <taxon>Caldicellulosiruptor</taxon>
    </lineage>
</organism>
<feature type="active site" description="Charge relay system" evidence="7">
    <location>
        <position position="381"/>
    </location>
</feature>
<evidence type="ECO:0000256" key="6">
    <source>
        <dbReference type="ARBA" id="ARBA00022825"/>
    </source>
</evidence>
<feature type="active site" description="Charge relay system" evidence="7">
    <location>
        <position position="215"/>
    </location>
</feature>
<keyword evidence="4 7" id="KW-0645">Protease</keyword>
<dbReference type="Pfam" id="PF22148">
    <property type="entry name" value="Fervidolysin_NPro-like"/>
    <property type="match status" value="1"/>
</dbReference>
<feature type="active site" description="Charge relay system" evidence="7">
    <location>
        <position position="182"/>
    </location>
</feature>
<evidence type="ECO:0000313" key="10">
    <source>
        <dbReference type="EMBL" id="AZT91448.1"/>
    </source>
</evidence>
<dbReference type="KEGG" id="ccha:ELD05_13025"/>
<dbReference type="PANTHER" id="PTHR43806">
    <property type="entry name" value="PEPTIDASE S8"/>
    <property type="match status" value="1"/>
</dbReference>
<dbReference type="Gene3D" id="3.40.50.200">
    <property type="entry name" value="Peptidase S8/S53 domain"/>
    <property type="match status" value="1"/>
</dbReference>
<dbReference type="Proteomes" id="UP000282930">
    <property type="component" value="Chromosome"/>
</dbReference>
<keyword evidence="5 7" id="KW-0378">Hydrolase</keyword>
<evidence type="ECO:0000256" key="3">
    <source>
        <dbReference type="ARBA" id="ARBA00022525"/>
    </source>
</evidence>